<evidence type="ECO:0000313" key="5">
    <source>
        <dbReference type="EMBL" id="CAB4184741.1"/>
    </source>
</evidence>
<dbReference type="EMBL" id="LR796325">
    <property type="protein sequence ID" value="CAB4136837.1"/>
    <property type="molecule type" value="Genomic_DNA"/>
</dbReference>
<evidence type="ECO:0000313" key="7">
    <source>
        <dbReference type="EMBL" id="CAB4215311.1"/>
    </source>
</evidence>
<feature type="compositionally biased region" description="Polar residues" evidence="1">
    <location>
        <begin position="31"/>
        <end position="40"/>
    </location>
</feature>
<proteinExistence type="predicted"/>
<dbReference type="EMBL" id="LR797427">
    <property type="protein sequence ID" value="CAB4215311.1"/>
    <property type="molecule type" value="Genomic_DNA"/>
</dbReference>
<gene>
    <name evidence="5" type="ORF">UFOVP1114_33</name>
    <name evidence="6" type="ORF">UFOVP1386_33</name>
    <name evidence="7" type="ORF">UFOVP1479_14</name>
    <name evidence="8" type="ORF">UFOVP1564_16</name>
    <name evidence="2" type="ORF">UFOVP310_16</name>
    <name evidence="3" type="ORF">UFOVP619_33</name>
    <name evidence="4" type="ORF">UFOVP947_17</name>
</gene>
<evidence type="ECO:0000256" key="1">
    <source>
        <dbReference type="SAM" id="MobiDB-lite"/>
    </source>
</evidence>
<name>A0A6J5PPJ8_9CAUD</name>
<evidence type="ECO:0000313" key="6">
    <source>
        <dbReference type="EMBL" id="CAB4204235.1"/>
    </source>
</evidence>
<protein>
    <submittedName>
        <fullName evidence="4">Uncharacterized protein</fullName>
    </submittedName>
</protein>
<dbReference type="EMBL" id="LR796895">
    <property type="protein sequence ID" value="CAB4172927.1"/>
    <property type="molecule type" value="Genomic_DNA"/>
</dbReference>
<evidence type="ECO:0000313" key="2">
    <source>
        <dbReference type="EMBL" id="CAB4136837.1"/>
    </source>
</evidence>
<accession>A0A6J5PPJ8</accession>
<dbReference type="EMBL" id="LR797340">
    <property type="protein sequence ID" value="CAB4204235.1"/>
    <property type="molecule type" value="Genomic_DNA"/>
</dbReference>
<sequence>MTKEAQDALNKKIREINAEAKNKPSVGLFKTTPTTQTNSVPFPTTEPTPIEKPIQFFSTDIKILRQSQSKIALDYCQMKGINLSVEELMRVTDVFVETCLRDHKDEDLKKRIKALDKWISEKQIIS</sequence>
<reference evidence="4" key="1">
    <citation type="submission" date="2020-05" db="EMBL/GenBank/DDBJ databases">
        <authorList>
            <person name="Chiriac C."/>
            <person name="Salcher M."/>
            <person name="Ghai R."/>
            <person name="Kavagutti S V."/>
        </authorList>
    </citation>
    <scope>NUCLEOTIDE SEQUENCE</scope>
</reference>
<evidence type="ECO:0000313" key="4">
    <source>
        <dbReference type="EMBL" id="CAB4172927.1"/>
    </source>
</evidence>
<evidence type="ECO:0000313" key="3">
    <source>
        <dbReference type="EMBL" id="CAB4152725.1"/>
    </source>
</evidence>
<dbReference type="EMBL" id="LR796589">
    <property type="protein sequence ID" value="CAB4152725.1"/>
    <property type="molecule type" value="Genomic_DNA"/>
</dbReference>
<feature type="region of interest" description="Disordered" evidence="1">
    <location>
        <begin position="24"/>
        <end position="48"/>
    </location>
</feature>
<evidence type="ECO:0000313" key="8">
    <source>
        <dbReference type="EMBL" id="CAB5229797.1"/>
    </source>
</evidence>
<dbReference type="EMBL" id="LR797070">
    <property type="protein sequence ID" value="CAB4184741.1"/>
    <property type="molecule type" value="Genomic_DNA"/>
</dbReference>
<dbReference type="EMBL" id="LR798416">
    <property type="protein sequence ID" value="CAB5229797.1"/>
    <property type="molecule type" value="Genomic_DNA"/>
</dbReference>
<organism evidence="4">
    <name type="scientific">uncultured Caudovirales phage</name>
    <dbReference type="NCBI Taxonomy" id="2100421"/>
    <lineage>
        <taxon>Viruses</taxon>
        <taxon>Duplodnaviria</taxon>
        <taxon>Heunggongvirae</taxon>
        <taxon>Uroviricota</taxon>
        <taxon>Caudoviricetes</taxon>
        <taxon>Peduoviridae</taxon>
        <taxon>Maltschvirus</taxon>
        <taxon>Maltschvirus maltsch</taxon>
    </lineage>
</organism>